<dbReference type="GeneID" id="113424543"/>
<feature type="region of interest" description="Disordered" evidence="2">
    <location>
        <begin position="868"/>
        <end position="912"/>
    </location>
</feature>
<feature type="compositionally biased region" description="Basic residues" evidence="2">
    <location>
        <begin position="900"/>
        <end position="909"/>
    </location>
</feature>
<dbReference type="PROSITE" id="PS50158">
    <property type="entry name" value="ZF_CCHC"/>
    <property type="match status" value="1"/>
</dbReference>
<dbReference type="GO" id="GO:0008270">
    <property type="term" value="F:zinc ion binding"/>
    <property type="evidence" value="ECO:0007669"/>
    <property type="project" value="UniProtKB-KW"/>
</dbReference>
<feature type="compositionally biased region" description="Basic and acidic residues" evidence="2">
    <location>
        <begin position="573"/>
        <end position="599"/>
    </location>
</feature>
<feature type="compositionally biased region" description="Low complexity" evidence="2">
    <location>
        <begin position="558"/>
        <end position="567"/>
    </location>
</feature>
<feature type="region of interest" description="Disordered" evidence="2">
    <location>
        <begin position="493"/>
        <end position="535"/>
    </location>
</feature>
<organism evidence="4 5">
    <name type="scientific">Notechis scutatus</name>
    <name type="common">mainland tiger snake</name>
    <dbReference type="NCBI Taxonomy" id="8663"/>
    <lineage>
        <taxon>Eukaryota</taxon>
        <taxon>Metazoa</taxon>
        <taxon>Chordata</taxon>
        <taxon>Craniata</taxon>
        <taxon>Vertebrata</taxon>
        <taxon>Euteleostomi</taxon>
        <taxon>Lepidosauria</taxon>
        <taxon>Squamata</taxon>
        <taxon>Bifurcata</taxon>
        <taxon>Unidentata</taxon>
        <taxon>Episquamata</taxon>
        <taxon>Toxicofera</taxon>
        <taxon>Serpentes</taxon>
        <taxon>Colubroidea</taxon>
        <taxon>Elapidae</taxon>
        <taxon>Hydrophiinae</taxon>
        <taxon>Notechis</taxon>
    </lineage>
</organism>
<dbReference type="InterPro" id="IPR001878">
    <property type="entry name" value="Znf_CCHC"/>
</dbReference>
<dbReference type="Pfam" id="PF26034">
    <property type="entry name" value="PHAT_SMAUG"/>
    <property type="match status" value="1"/>
</dbReference>
<protein>
    <submittedName>
        <fullName evidence="5">Zinc finger CCHC domain-containing protein 14</fullName>
    </submittedName>
</protein>
<evidence type="ECO:0000313" key="5">
    <source>
        <dbReference type="RefSeq" id="XP_026542075.1"/>
    </source>
</evidence>
<dbReference type="InterPro" id="IPR013761">
    <property type="entry name" value="SAM/pointed_sf"/>
</dbReference>
<dbReference type="Gene3D" id="4.10.60.10">
    <property type="entry name" value="Zinc finger, CCHC-type"/>
    <property type="match status" value="1"/>
</dbReference>
<dbReference type="CTD" id="23174"/>
<dbReference type="InterPro" id="IPR042344">
    <property type="entry name" value="ZCCHC14"/>
</dbReference>
<keyword evidence="1" id="KW-0863">Zinc-finger</keyword>
<dbReference type="Pfam" id="PF00098">
    <property type="entry name" value="zf-CCHC"/>
    <property type="match status" value="1"/>
</dbReference>
<keyword evidence="4" id="KW-1185">Reference proteome</keyword>
<dbReference type="Pfam" id="PF00536">
    <property type="entry name" value="SAM_1"/>
    <property type="match status" value="1"/>
</dbReference>
<feature type="compositionally biased region" description="Basic and acidic residues" evidence="2">
    <location>
        <begin position="493"/>
        <end position="504"/>
    </location>
</feature>
<name>A0A6J1VGR7_9SAUR</name>
<dbReference type="RefSeq" id="XP_026542075.1">
    <property type="nucleotide sequence ID" value="XM_026686290.1"/>
</dbReference>
<sequence>MVEKRCPRLQRESVYRWFSELPSPQRVEFLCGLLDLCIPLELRFLGACLEDLARKDYHSLRDSEIKANNAADLGGLTNLTDEVVRSKLLVSLALLGSSHREAAGVLFRTLTHLDSVIHNYGLQLNEGRTGDEFLLLFTMASNHPAFSFHQKQVLRQELTKIQSLLACTAKGPPAANAAPGTAAAAATCPGCHKVTPRSETPINHVVGNSLENALHTSAHSIEESLPKRPSGKHSKVSVEKVELKGLSHKKNDRIAEYSFEVLWSDSSVTVVTKSSAEVTDFISKLGQLCPEENLEKFIPFLTGPDSFYLERSHMDLESDLRYLASLPSHIWKNDHVKKFFSTSCHSPQYQSSSPSNSSLYKVGTMLGASGRPVCGVAGVQAAQNSLQHHLPHPSAAAVALSHCSHSGGAGPTLTCSRGQMENPSPVLMAPSPQNPQAQEQNGILDWLRKLRLHKYYPVFKQLTMEKFLSLTEEDLNKFETLTMGAKKKLKTQLELEKEKSEKRTMNPAPSPSVSSGVARVPPTTHINPIQNIRGNHATELHVDVDQAVSTMPPREGSSSESSSSSSSPMGMQPREESSDSAEENERRVEIHPEPPEKEKPVMILNHFGSSSARPTAQVLPVQNEAGSSPTAHHPLPGQMTAAPIRILNSMHKPERGNADLKLLSSPMHSLLPLEDRTKFSGGPTQNSVKMEKSFGNALADRIPAPPHQPLQVLSAVPENGPSAPSIHFGPRSKLVHGPTLDRMVKPSQPPGILAETSTTAPVTSSTVFHMARPPIKLLVSSSVPTDAALAGQPSCSNSMQFSVSPAIISPRTALYTANTKVAFSAMSGMPVAPMPSSTFCANSNPAASSSSHLATSFANVGSLPSCPPPSSSPTLSSAAENSFYGGGGSTGNMPVPNPSNHHHHHHHQQQQHQQQTPGCMVCSSCGCSGNCGSSGMTVSYTNYFQHPFSGPSMFTFPFLPFSPLCSNGYVNPQQYSSSSAFPMVHSPYGGGPTPDSLMSGQSTFAVPPMQSFMAGTAGVYQAQGMVNNSGSSGHKKPGNLSCYNCGASGHRAQDCKQPPMDFNRQGTFRLKYAPPAESLESTD</sequence>
<dbReference type="SUPFAM" id="SSF47769">
    <property type="entry name" value="SAM/Pointed domain"/>
    <property type="match status" value="1"/>
</dbReference>
<feature type="compositionally biased region" description="Polar residues" evidence="2">
    <location>
        <begin position="524"/>
        <end position="533"/>
    </location>
</feature>
<dbReference type="Gene3D" id="3.30.1520.10">
    <property type="entry name" value="Phox-like domain"/>
    <property type="match status" value="1"/>
</dbReference>
<dbReference type="PANTHER" id="PTHR16195">
    <property type="entry name" value="ZINC FINGER CCHC DOMAIN CONTAINING PROTEIN"/>
    <property type="match status" value="1"/>
</dbReference>
<evidence type="ECO:0000313" key="4">
    <source>
        <dbReference type="Proteomes" id="UP000504612"/>
    </source>
</evidence>
<feature type="compositionally biased region" description="Low complexity" evidence="2">
    <location>
        <begin position="511"/>
        <end position="522"/>
    </location>
</feature>
<dbReference type="InterPro" id="IPR037632">
    <property type="entry name" value="ZCCH14_SAM"/>
</dbReference>
<feature type="domain" description="CCHC-type" evidence="3">
    <location>
        <begin position="1042"/>
        <end position="1057"/>
    </location>
</feature>
<dbReference type="Proteomes" id="UP000504612">
    <property type="component" value="Unplaced"/>
</dbReference>
<dbReference type="Gene3D" id="1.10.150.50">
    <property type="entry name" value="Transcription Factor, Ets-1"/>
    <property type="match status" value="1"/>
</dbReference>
<evidence type="ECO:0000259" key="3">
    <source>
        <dbReference type="PROSITE" id="PS50158"/>
    </source>
</evidence>
<dbReference type="InterPro" id="IPR058599">
    <property type="entry name" value="PHAT_Smg/ZCCHC2-like"/>
</dbReference>
<accession>A0A6J1VGR7</accession>
<dbReference type="CDD" id="cd09558">
    <property type="entry name" value="SAM_ZCCH14"/>
    <property type="match status" value="1"/>
</dbReference>
<evidence type="ECO:0000256" key="2">
    <source>
        <dbReference type="SAM" id="MobiDB-lite"/>
    </source>
</evidence>
<feature type="region of interest" description="Disordered" evidence="2">
    <location>
        <begin position="549"/>
        <end position="599"/>
    </location>
</feature>
<dbReference type="SUPFAM" id="SSF64268">
    <property type="entry name" value="PX domain"/>
    <property type="match status" value="1"/>
</dbReference>
<gene>
    <name evidence="5" type="primary">ZCCHC14</name>
</gene>
<keyword evidence="1" id="KW-0479">Metal-binding</keyword>
<dbReference type="AlphaFoldDB" id="A0A6J1VGR7"/>
<dbReference type="InterPro" id="IPR057327">
    <property type="entry name" value="Vts1_dom"/>
</dbReference>
<dbReference type="InterPro" id="IPR036875">
    <property type="entry name" value="Znf_CCHC_sf"/>
</dbReference>
<reference evidence="5" key="1">
    <citation type="submission" date="2025-08" db="UniProtKB">
        <authorList>
            <consortium name="RefSeq"/>
        </authorList>
    </citation>
    <scope>IDENTIFICATION</scope>
</reference>
<dbReference type="PANTHER" id="PTHR16195:SF16">
    <property type="entry name" value="ZINC FINGER CCHC DOMAIN-CONTAINING PROTEIN 14"/>
    <property type="match status" value="1"/>
</dbReference>
<dbReference type="SMART" id="SM00343">
    <property type="entry name" value="ZnF_C2HC"/>
    <property type="match status" value="1"/>
</dbReference>
<keyword evidence="1" id="KW-0862">Zinc</keyword>
<dbReference type="Pfam" id="PF25479">
    <property type="entry name" value="Vts1"/>
    <property type="match status" value="1"/>
</dbReference>
<dbReference type="GO" id="GO:0003676">
    <property type="term" value="F:nucleic acid binding"/>
    <property type="evidence" value="ECO:0007669"/>
    <property type="project" value="InterPro"/>
</dbReference>
<evidence type="ECO:0000256" key="1">
    <source>
        <dbReference type="PROSITE-ProRule" id="PRU00047"/>
    </source>
</evidence>
<proteinExistence type="predicted"/>
<dbReference type="InterPro" id="IPR001660">
    <property type="entry name" value="SAM"/>
</dbReference>
<dbReference type="KEGG" id="nss:113424543"/>
<dbReference type="InterPro" id="IPR036871">
    <property type="entry name" value="PX_dom_sf"/>
</dbReference>
<dbReference type="GO" id="GO:0035091">
    <property type="term" value="F:phosphatidylinositol binding"/>
    <property type="evidence" value="ECO:0007669"/>
    <property type="project" value="InterPro"/>
</dbReference>
<dbReference type="SUPFAM" id="SSF57756">
    <property type="entry name" value="Retrovirus zinc finger-like domains"/>
    <property type="match status" value="1"/>
</dbReference>